<feature type="transmembrane region" description="Helical" evidence="2">
    <location>
        <begin position="69"/>
        <end position="89"/>
    </location>
</feature>
<evidence type="ECO:0000256" key="2">
    <source>
        <dbReference type="SAM" id="Phobius"/>
    </source>
</evidence>
<feature type="compositionally biased region" description="Low complexity" evidence="1">
    <location>
        <begin position="26"/>
        <end position="48"/>
    </location>
</feature>
<proteinExistence type="predicted"/>
<evidence type="ECO:0000256" key="1">
    <source>
        <dbReference type="SAM" id="MobiDB-lite"/>
    </source>
</evidence>
<protein>
    <submittedName>
        <fullName evidence="3">Uncharacterized protein</fullName>
    </submittedName>
</protein>
<feature type="compositionally biased region" description="Low complexity" evidence="1">
    <location>
        <begin position="1"/>
        <end position="15"/>
    </location>
</feature>
<keyword evidence="2" id="KW-0812">Transmembrane</keyword>
<keyword evidence="2" id="KW-1133">Transmembrane helix</keyword>
<organism evidence="3 4">
    <name type="scientific">Miniimonas arenae</name>
    <dbReference type="NCBI Taxonomy" id="676201"/>
    <lineage>
        <taxon>Bacteria</taxon>
        <taxon>Bacillati</taxon>
        <taxon>Actinomycetota</taxon>
        <taxon>Actinomycetes</taxon>
        <taxon>Micrococcales</taxon>
        <taxon>Beutenbergiaceae</taxon>
        <taxon>Miniimonas</taxon>
    </lineage>
</organism>
<dbReference type="AlphaFoldDB" id="A0A5C5B9Z3"/>
<gene>
    <name evidence="3" type="ORF">FH969_14645</name>
</gene>
<accession>A0A5C5B9Z3</accession>
<feature type="region of interest" description="Disordered" evidence="1">
    <location>
        <begin position="1"/>
        <end position="60"/>
    </location>
</feature>
<dbReference type="RefSeq" id="WP_139987924.1">
    <property type="nucleotide sequence ID" value="NZ_VENP01000101.1"/>
</dbReference>
<dbReference type="Proteomes" id="UP000313849">
    <property type="component" value="Unassembled WGS sequence"/>
</dbReference>
<dbReference type="EMBL" id="VENP01000101">
    <property type="protein sequence ID" value="TNU72832.1"/>
    <property type="molecule type" value="Genomic_DNA"/>
</dbReference>
<dbReference type="OrthoDB" id="5140693at2"/>
<keyword evidence="4" id="KW-1185">Reference proteome</keyword>
<keyword evidence="2" id="KW-0472">Membrane</keyword>
<evidence type="ECO:0000313" key="4">
    <source>
        <dbReference type="Proteomes" id="UP000313849"/>
    </source>
</evidence>
<sequence>MNAPADPTDTGATPPTERPADRRARASGGSPGRAPEASGGAAAAASGAKGSGDGSGSTASPAVIRRRRIVVALVALVVVLGVVLTIVLLNRPAAEPEALEPVPGETITGPTPTPAVAPVERDKSTALLAALPDAVLQWAVSAQTVDDPAAVAAAAGVTGQPLEAYTLTYSDGSGDATTDVTVAVTQWRTPEAAAAYVAALGLEGTVSREEPVVVAGQQAGTMRILSSETGERVAWNNGATAFVAITPVGAGGTFYDAFGM</sequence>
<reference evidence="3 4" key="1">
    <citation type="submission" date="2019-06" db="EMBL/GenBank/DDBJ databases">
        <title>Draft genome sequence of Miniimonas arenae KCTC 19750T isolated from sea sand.</title>
        <authorList>
            <person name="Park S.-J."/>
        </authorList>
    </citation>
    <scope>NUCLEOTIDE SEQUENCE [LARGE SCALE GENOMIC DNA]</scope>
    <source>
        <strain evidence="3 4">KCTC 19750</strain>
    </source>
</reference>
<evidence type="ECO:0000313" key="3">
    <source>
        <dbReference type="EMBL" id="TNU72832.1"/>
    </source>
</evidence>
<name>A0A5C5B9Z3_9MICO</name>
<comment type="caution">
    <text evidence="3">The sequence shown here is derived from an EMBL/GenBank/DDBJ whole genome shotgun (WGS) entry which is preliminary data.</text>
</comment>